<dbReference type="AlphaFoldDB" id="A9U785"/>
<gene>
    <name evidence="2" type="ORF">PHYPADRAFT_103768</name>
</gene>
<protein>
    <submittedName>
        <fullName evidence="2">Predicted protein</fullName>
    </submittedName>
</protein>
<organism>
    <name type="scientific">Physcomitrium patens</name>
    <name type="common">Spreading-leaved earth moss</name>
    <name type="synonym">Physcomitrella patens</name>
    <dbReference type="NCBI Taxonomy" id="3218"/>
    <lineage>
        <taxon>Eukaryota</taxon>
        <taxon>Viridiplantae</taxon>
        <taxon>Streptophyta</taxon>
        <taxon>Embryophyta</taxon>
        <taxon>Bryophyta</taxon>
        <taxon>Bryophytina</taxon>
        <taxon>Bryopsida</taxon>
        <taxon>Funariidae</taxon>
        <taxon>Funariales</taxon>
        <taxon>Funariaceae</taxon>
        <taxon>Physcomitrium</taxon>
    </lineage>
</organism>
<accession>A9U785</accession>
<feature type="compositionally biased region" description="Basic residues" evidence="1">
    <location>
        <begin position="75"/>
        <end position="94"/>
    </location>
</feature>
<dbReference type="HOGENOM" id="CLU_1131480_0_0_1"/>
<name>A9U785_PHYPA</name>
<feature type="compositionally biased region" description="Basic and acidic residues" evidence="1">
    <location>
        <begin position="12"/>
        <end position="23"/>
    </location>
</feature>
<feature type="non-terminal residue" evidence="2">
    <location>
        <position position="246"/>
    </location>
</feature>
<proteinExistence type="predicted"/>
<feature type="compositionally biased region" description="Polar residues" evidence="1">
    <location>
        <begin position="1"/>
        <end position="11"/>
    </location>
</feature>
<feature type="compositionally biased region" description="Basic and acidic residues" evidence="1">
    <location>
        <begin position="148"/>
        <end position="159"/>
    </location>
</feature>
<dbReference type="EMBL" id="DS546382">
    <property type="protein sequence ID" value="EDQ48468.1"/>
    <property type="molecule type" value="Genomic_DNA"/>
</dbReference>
<sequence>MPSTSAVPSSHASRERPAHECRTPRTGPAGGPAPGSAGAAPARQPVSGCALRAHHHHAAAGRAVGGLEAAGLGPARRRNRGQPRHMPRCGRRLLGRGARQAPSGVPGALPHGRTVAPRRRQPAAAGQRGDGGTAALLRPRRHGNAAGRVDRLWRADGGRCGRPGTRAQRSVGRPAADPVPCRDRLPGRCPAGHSAGAGPALQPAPDPHPVHGLHRGRARRAPDHAAVLRGLRAAHAGARAMAGGPH</sequence>
<evidence type="ECO:0000256" key="1">
    <source>
        <dbReference type="SAM" id="MobiDB-lite"/>
    </source>
</evidence>
<evidence type="ECO:0000313" key="2">
    <source>
        <dbReference type="EMBL" id="EDQ48468.1"/>
    </source>
</evidence>
<feature type="region of interest" description="Disordered" evidence="1">
    <location>
        <begin position="1"/>
        <end position="55"/>
    </location>
</feature>
<reference evidence="2" key="1">
    <citation type="journal article" date="2008" name="Science">
        <title>The Physcomitrella genome reveals evolutionary insights into the conquest of land by plants.</title>
        <authorList>
            <person name="Rensing S."/>
            <person name="Lang D."/>
            <person name="Zimmer A."/>
            <person name="Terry A."/>
            <person name="Salamov A."/>
            <person name="Shapiro H."/>
            <person name="Nishiyama T."/>
            <person name="Perroud P.-F."/>
            <person name="Lindquist E."/>
            <person name="Kamisugi Y."/>
            <person name="Tanahashi T."/>
            <person name="Sakakibara K."/>
            <person name="Fujita T."/>
            <person name="Oishi K."/>
            <person name="Shin-I T."/>
            <person name="Kuroki Y."/>
            <person name="Toyoda A."/>
            <person name="Suzuki Y."/>
            <person name="Hashimoto A."/>
            <person name="Yamaguchi K."/>
            <person name="Sugano A."/>
            <person name="Kohara Y."/>
            <person name="Fujiyama A."/>
            <person name="Anterola A."/>
            <person name="Aoki S."/>
            <person name="Ashton N."/>
            <person name="Barbazuk W.B."/>
            <person name="Barker E."/>
            <person name="Bennetzen J."/>
            <person name="Bezanilla M."/>
            <person name="Blankenship R."/>
            <person name="Cho S.H."/>
            <person name="Dutcher S."/>
            <person name="Estelle M."/>
            <person name="Fawcett J.A."/>
            <person name="Gundlach H."/>
            <person name="Hanada K."/>
            <person name="Heyl A."/>
            <person name="Hicks K.A."/>
            <person name="Hugh J."/>
            <person name="Lohr M."/>
            <person name="Mayer K."/>
            <person name="Melkozernov A."/>
            <person name="Murata T."/>
            <person name="Nelson D."/>
            <person name="Pils B."/>
            <person name="Prigge M."/>
            <person name="Reiss B."/>
            <person name="Renner T."/>
            <person name="Rombauts S."/>
            <person name="Rushton P."/>
            <person name="Sanderfoot A."/>
            <person name="Schween G."/>
            <person name="Shiu S.-H."/>
            <person name="Stueber K."/>
            <person name="Theodoulou F.L."/>
            <person name="Tu H."/>
            <person name="Van de Peer Y."/>
            <person name="Verrier P.J."/>
            <person name="Waters E."/>
            <person name="Wood A."/>
            <person name="Yang L."/>
            <person name="Cove D."/>
            <person name="Cuming A."/>
            <person name="Hasebe M."/>
            <person name="Lucas S."/>
            <person name="Mishler D.B."/>
            <person name="Reski R."/>
            <person name="Grigoriev I."/>
            <person name="Quatrano R.S."/>
            <person name="Boore J.L."/>
        </authorList>
    </citation>
    <scope>NUCLEOTIDE SEQUENCE [LARGE SCALE GENOMIC DNA]</scope>
</reference>
<feature type="region of interest" description="Disordered" evidence="1">
    <location>
        <begin position="73"/>
        <end position="217"/>
    </location>
</feature>